<dbReference type="EMBL" id="JARKHS020002361">
    <property type="protein sequence ID" value="KAK8786822.1"/>
    <property type="molecule type" value="Genomic_DNA"/>
</dbReference>
<feature type="region of interest" description="Disordered" evidence="1">
    <location>
        <begin position="122"/>
        <end position="155"/>
    </location>
</feature>
<evidence type="ECO:0000313" key="2">
    <source>
        <dbReference type="EMBL" id="KAK8786822.1"/>
    </source>
</evidence>
<sequence>MPTLSGGTGTSNIIQGVGQEWLDKARKSNRCYVVGAAIPQSTSMEPSTSNIVNGVKPRWRVSAATDSRCNHATDSQGNAPCFDIPARSDRSRYCLPSASPIIVPEDASGSRCSLVTWVRRSPLESDPPRMPEGAVGGETEGHTHCAPRFQGDQVE</sequence>
<proteinExistence type="predicted"/>
<gene>
    <name evidence="2" type="ORF">V5799_023402</name>
</gene>
<reference evidence="2 3" key="1">
    <citation type="journal article" date="2023" name="Arcadia Sci">
        <title>De novo assembly of a long-read Amblyomma americanum tick genome.</title>
        <authorList>
            <person name="Chou S."/>
            <person name="Poskanzer K.E."/>
            <person name="Rollins M."/>
            <person name="Thuy-Boun P.S."/>
        </authorList>
    </citation>
    <scope>NUCLEOTIDE SEQUENCE [LARGE SCALE GENOMIC DNA]</scope>
    <source>
        <strain evidence="2">F_SG_1</strain>
        <tissue evidence="2">Salivary glands</tissue>
    </source>
</reference>
<keyword evidence="3" id="KW-1185">Reference proteome</keyword>
<comment type="caution">
    <text evidence="2">The sequence shown here is derived from an EMBL/GenBank/DDBJ whole genome shotgun (WGS) entry which is preliminary data.</text>
</comment>
<dbReference type="AlphaFoldDB" id="A0AAQ4FJN6"/>
<dbReference type="Proteomes" id="UP001321473">
    <property type="component" value="Unassembled WGS sequence"/>
</dbReference>
<name>A0AAQ4FJN6_AMBAM</name>
<evidence type="ECO:0000256" key="1">
    <source>
        <dbReference type="SAM" id="MobiDB-lite"/>
    </source>
</evidence>
<protein>
    <submittedName>
        <fullName evidence="2">Uncharacterized protein</fullName>
    </submittedName>
</protein>
<organism evidence="2 3">
    <name type="scientific">Amblyomma americanum</name>
    <name type="common">Lone star tick</name>
    <dbReference type="NCBI Taxonomy" id="6943"/>
    <lineage>
        <taxon>Eukaryota</taxon>
        <taxon>Metazoa</taxon>
        <taxon>Ecdysozoa</taxon>
        <taxon>Arthropoda</taxon>
        <taxon>Chelicerata</taxon>
        <taxon>Arachnida</taxon>
        <taxon>Acari</taxon>
        <taxon>Parasitiformes</taxon>
        <taxon>Ixodida</taxon>
        <taxon>Ixodoidea</taxon>
        <taxon>Ixodidae</taxon>
        <taxon>Amblyomminae</taxon>
        <taxon>Amblyomma</taxon>
    </lineage>
</organism>
<accession>A0AAQ4FJN6</accession>
<evidence type="ECO:0000313" key="3">
    <source>
        <dbReference type="Proteomes" id="UP001321473"/>
    </source>
</evidence>